<dbReference type="AlphaFoldDB" id="A0A814DZH9"/>
<evidence type="ECO:0000313" key="3">
    <source>
        <dbReference type="Proteomes" id="UP000663854"/>
    </source>
</evidence>
<dbReference type="InterPro" id="IPR022742">
    <property type="entry name" value="Hydrolase_4"/>
</dbReference>
<name>A0A814DZH9_9BILA</name>
<accession>A0A814DZH9</accession>
<comment type="caution">
    <text evidence="2">The sequence shown here is derived from an EMBL/GenBank/DDBJ whole genome shotgun (WGS) entry which is preliminary data.</text>
</comment>
<sequence>MTLNSDNRQFVLILHGFDETENWTTWTKMTEPLCNRGLYSVILVDLPGFGQSSGRDLNQASWKRHAPEIVVAILSSFHIRKPVNVIATCGGSATIVRTINRYPLWFRDRNLVFTNSVIGDFGESKVGDFENILTQFNIHIVVHWFPDQDHTHHCVAYKRWNKLRQSGFRHLQLIDFDPVKQTSQLVYPEVKVSNIGRCASKDKATVYQLSDEYIQQIINTLSQS</sequence>
<gene>
    <name evidence="2" type="ORF">PYM288_LOCUS12589</name>
</gene>
<dbReference type="InterPro" id="IPR029058">
    <property type="entry name" value="AB_hydrolase_fold"/>
</dbReference>
<proteinExistence type="predicted"/>
<dbReference type="Gene3D" id="3.40.50.1820">
    <property type="entry name" value="alpha/beta hydrolase"/>
    <property type="match status" value="1"/>
</dbReference>
<evidence type="ECO:0000313" key="2">
    <source>
        <dbReference type="EMBL" id="CAF0960336.1"/>
    </source>
</evidence>
<evidence type="ECO:0000259" key="1">
    <source>
        <dbReference type="Pfam" id="PF12146"/>
    </source>
</evidence>
<feature type="domain" description="Serine aminopeptidase S33" evidence="1">
    <location>
        <begin position="7"/>
        <end position="118"/>
    </location>
</feature>
<dbReference type="EMBL" id="CAJNOH010000236">
    <property type="protein sequence ID" value="CAF0960336.1"/>
    <property type="molecule type" value="Genomic_DNA"/>
</dbReference>
<organism evidence="2 3">
    <name type="scientific">Rotaria sordida</name>
    <dbReference type="NCBI Taxonomy" id="392033"/>
    <lineage>
        <taxon>Eukaryota</taxon>
        <taxon>Metazoa</taxon>
        <taxon>Spiralia</taxon>
        <taxon>Gnathifera</taxon>
        <taxon>Rotifera</taxon>
        <taxon>Eurotatoria</taxon>
        <taxon>Bdelloidea</taxon>
        <taxon>Philodinida</taxon>
        <taxon>Philodinidae</taxon>
        <taxon>Rotaria</taxon>
    </lineage>
</organism>
<dbReference type="SUPFAM" id="SSF53474">
    <property type="entry name" value="alpha/beta-Hydrolases"/>
    <property type="match status" value="1"/>
</dbReference>
<protein>
    <recommendedName>
        <fullName evidence="1">Serine aminopeptidase S33 domain-containing protein</fullName>
    </recommendedName>
</protein>
<dbReference type="Proteomes" id="UP000663854">
    <property type="component" value="Unassembled WGS sequence"/>
</dbReference>
<dbReference type="Pfam" id="PF12146">
    <property type="entry name" value="Hydrolase_4"/>
    <property type="match status" value="1"/>
</dbReference>
<reference evidence="2" key="1">
    <citation type="submission" date="2021-02" db="EMBL/GenBank/DDBJ databases">
        <authorList>
            <person name="Nowell W R."/>
        </authorList>
    </citation>
    <scope>NUCLEOTIDE SEQUENCE</scope>
</reference>